<protein>
    <submittedName>
        <fullName evidence="2">Uncharacterized protein</fullName>
    </submittedName>
</protein>
<proteinExistence type="predicted"/>
<keyword evidence="1" id="KW-0732">Signal</keyword>
<keyword evidence="3" id="KW-1185">Reference proteome</keyword>
<dbReference type="EMBL" id="MU005768">
    <property type="protein sequence ID" value="KAF2710894.1"/>
    <property type="molecule type" value="Genomic_DNA"/>
</dbReference>
<feature type="chain" id="PRO_5026080677" evidence="1">
    <location>
        <begin position="18"/>
        <end position="80"/>
    </location>
</feature>
<name>A0A6G1KDJ0_9PLEO</name>
<evidence type="ECO:0000256" key="1">
    <source>
        <dbReference type="SAM" id="SignalP"/>
    </source>
</evidence>
<dbReference type="Proteomes" id="UP000799428">
    <property type="component" value="Unassembled WGS sequence"/>
</dbReference>
<accession>A0A6G1KDJ0</accession>
<sequence length="80" mass="8465">MVFSIFAILAGLTLTSALPSHRQALVEVENPLEMPMHTTALMAGAAWDLTYSATATPTQATFATNIVVSSPTGTRDTIEL</sequence>
<evidence type="ECO:0000313" key="3">
    <source>
        <dbReference type="Proteomes" id="UP000799428"/>
    </source>
</evidence>
<reference evidence="2" key="1">
    <citation type="journal article" date="2020" name="Stud. Mycol.">
        <title>101 Dothideomycetes genomes: a test case for predicting lifestyles and emergence of pathogens.</title>
        <authorList>
            <person name="Haridas S."/>
            <person name="Albert R."/>
            <person name="Binder M."/>
            <person name="Bloem J."/>
            <person name="Labutti K."/>
            <person name="Salamov A."/>
            <person name="Andreopoulos B."/>
            <person name="Baker S."/>
            <person name="Barry K."/>
            <person name="Bills G."/>
            <person name="Bluhm B."/>
            <person name="Cannon C."/>
            <person name="Castanera R."/>
            <person name="Culley D."/>
            <person name="Daum C."/>
            <person name="Ezra D."/>
            <person name="Gonzalez J."/>
            <person name="Henrissat B."/>
            <person name="Kuo A."/>
            <person name="Liang C."/>
            <person name="Lipzen A."/>
            <person name="Lutzoni F."/>
            <person name="Magnuson J."/>
            <person name="Mondo S."/>
            <person name="Nolan M."/>
            <person name="Ohm R."/>
            <person name="Pangilinan J."/>
            <person name="Park H.-J."/>
            <person name="Ramirez L."/>
            <person name="Alfaro M."/>
            <person name="Sun H."/>
            <person name="Tritt A."/>
            <person name="Yoshinaga Y."/>
            <person name="Zwiers L.-H."/>
            <person name="Turgeon B."/>
            <person name="Goodwin S."/>
            <person name="Spatafora J."/>
            <person name="Crous P."/>
            <person name="Grigoriev I."/>
        </authorList>
    </citation>
    <scope>NUCLEOTIDE SEQUENCE</scope>
    <source>
        <strain evidence="2">CBS 279.74</strain>
    </source>
</reference>
<evidence type="ECO:0000313" key="2">
    <source>
        <dbReference type="EMBL" id="KAF2710894.1"/>
    </source>
</evidence>
<dbReference type="AlphaFoldDB" id="A0A6G1KDJ0"/>
<gene>
    <name evidence="2" type="ORF">K504DRAFT_465928</name>
</gene>
<feature type="signal peptide" evidence="1">
    <location>
        <begin position="1"/>
        <end position="17"/>
    </location>
</feature>
<organism evidence="2 3">
    <name type="scientific">Pleomassaria siparia CBS 279.74</name>
    <dbReference type="NCBI Taxonomy" id="1314801"/>
    <lineage>
        <taxon>Eukaryota</taxon>
        <taxon>Fungi</taxon>
        <taxon>Dikarya</taxon>
        <taxon>Ascomycota</taxon>
        <taxon>Pezizomycotina</taxon>
        <taxon>Dothideomycetes</taxon>
        <taxon>Pleosporomycetidae</taxon>
        <taxon>Pleosporales</taxon>
        <taxon>Pleomassariaceae</taxon>
        <taxon>Pleomassaria</taxon>
    </lineage>
</organism>
<dbReference type="OrthoDB" id="3798402at2759"/>